<gene>
    <name evidence="2" type="ORF">Air01nite_28520</name>
</gene>
<feature type="transmembrane region" description="Helical" evidence="1">
    <location>
        <begin position="111"/>
        <end position="135"/>
    </location>
</feature>
<proteinExistence type="predicted"/>
<accession>A0ABQ4C1W6</accession>
<evidence type="ECO:0000313" key="2">
    <source>
        <dbReference type="EMBL" id="GIF56757.1"/>
    </source>
</evidence>
<organism evidence="2 3">
    <name type="scientific">Asanoa iriomotensis</name>
    <dbReference type="NCBI Taxonomy" id="234613"/>
    <lineage>
        <taxon>Bacteria</taxon>
        <taxon>Bacillati</taxon>
        <taxon>Actinomycetota</taxon>
        <taxon>Actinomycetes</taxon>
        <taxon>Micromonosporales</taxon>
        <taxon>Micromonosporaceae</taxon>
        <taxon>Asanoa</taxon>
    </lineage>
</organism>
<keyword evidence="1" id="KW-0812">Transmembrane</keyword>
<keyword evidence="3" id="KW-1185">Reference proteome</keyword>
<feature type="transmembrane region" description="Helical" evidence="1">
    <location>
        <begin position="44"/>
        <end position="61"/>
    </location>
</feature>
<evidence type="ECO:0000313" key="3">
    <source>
        <dbReference type="Proteomes" id="UP000624325"/>
    </source>
</evidence>
<dbReference type="Proteomes" id="UP000624325">
    <property type="component" value="Unassembled WGS sequence"/>
</dbReference>
<dbReference type="RefSeq" id="WP_203702682.1">
    <property type="nucleotide sequence ID" value="NZ_BAAALU010000004.1"/>
</dbReference>
<keyword evidence="1" id="KW-0472">Membrane</keyword>
<comment type="caution">
    <text evidence="2">The sequence shown here is derived from an EMBL/GenBank/DDBJ whole genome shotgun (WGS) entry which is preliminary data.</text>
</comment>
<sequence>MDCVVPPDPQSRRRMWAAAPWVPAGIYGTVICAATLAASGAYSVARVAATVLVTLLTYWLAERYAELLALAARQHAITRTDVLRVLSAGWAMIQASVTPLLVLLLSRLAGASHAAALDAALAYTVALLVVLGWLAARAADLRGWVRWAATIFAGLLGLIVVALKASLH</sequence>
<feature type="transmembrane region" description="Helical" evidence="1">
    <location>
        <begin position="147"/>
        <end position="167"/>
    </location>
</feature>
<protein>
    <submittedName>
        <fullName evidence="2">Uncharacterized protein</fullName>
    </submittedName>
</protein>
<keyword evidence="1" id="KW-1133">Transmembrane helix</keyword>
<feature type="transmembrane region" description="Helical" evidence="1">
    <location>
        <begin position="18"/>
        <end position="38"/>
    </location>
</feature>
<feature type="transmembrane region" description="Helical" evidence="1">
    <location>
        <begin position="82"/>
        <end position="105"/>
    </location>
</feature>
<name>A0ABQ4C1W6_9ACTN</name>
<dbReference type="EMBL" id="BONC01000017">
    <property type="protein sequence ID" value="GIF56757.1"/>
    <property type="molecule type" value="Genomic_DNA"/>
</dbReference>
<evidence type="ECO:0000256" key="1">
    <source>
        <dbReference type="SAM" id="Phobius"/>
    </source>
</evidence>
<reference evidence="2 3" key="1">
    <citation type="submission" date="2021-01" db="EMBL/GenBank/DDBJ databases">
        <title>Whole genome shotgun sequence of Asanoa iriomotensis NBRC 100142.</title>
        <authorList>
            <person name="Komaki H."/>
            <person name="Tamura T."/>
        </authorList>
    </citation>
    <scope>NUCLEOTIDE SEQUENCE [LARGE SCALE GENOMIC DNA]</scope>
    <source>
        <strain evidence="2 3">NBRC 100142</strain>
    </source>
</reference>